<sequence>MTRPQKYFNTLIRQSEKARQTLVAWHDGIGTYRQAHVQVVLPLEYELLAARTGNGCSRWTNCWASRADGPN</sequence>
<reference evidence="1 2" key="1">
    <citation type="submission" date="2017-09" db="EMBL/GenBank/DDBJ databases">
        <title>The diverse metabolic capabilities of V. boronicumulans make it an excellent choice for continued studies on novel biodegradation.</title>
        <authorList>
            <person name="Sun S."/>
        </authorList>
    </citation>
    <scope>NUCLEOTIDE SEQUENCE [LARGE SCALE GENOMIC DNA]</scope>
    <source>
        <strain evidence="1 2">J1</strain>
    </source>
</reference>
<gene>
    <name evidence="1" type="ORF">CKY39_32435</name>
</gene>
<dbReference type="Proteomes" id="UP000217154">
    <property type="component" value="Chromosome"/>
</dbReference>
<proteinExistence type="predicted"/>
<evidence type="ECO:0000313" key="1">
    <source>
        <dbReference type="EMBL" id="ATA57414.1"/>
    </source>
</evidence>
<dbReference type="EMBL" id="CP023284">
    <property type="protein sequence ID" value="ATA57414.1"/>
    <property type="molecule type" value="Genomic_DNA"/>
</dbReference>
<accession>A0A286NSA6</accession>
<dbReference type="AlphaFoldDB" id="A0A286NSA6"/>
<protein>
    <submittedName>
        <fullName evidence="1">Uncharacterized protein</fullName>
    </submittedName>
</protein>
<evidence type="ECO:0000313" key="2">
    <source>
        <dbReference type="Proteomes" id="UP000217154"/>
    </source>
</evidence>
<dbReference type="RefSeq" id="WP_095747307.1">
    <property type="nucleotide sequence ID" value="NZ_CP023284.1"/>
</dbReference>
<dbReference type="KEGG" id="vbo:CKY39_32435"/>
<name>A0A286NSA6_9BURK</name>
<organism evidence="1 2">
    <name type="scientific">Variovorax boronicumulans</name>
    <dbReference type="NCBI Taxonomy" id="436515"/>
    <lineage>
        <taxon>Bacteria</taxon>
        <taxon>Pseudomonadati</taxon>
        <taxon>Pseudomonadota</taxon>
        <taxon>Betaproteobacteria</taxon>
        <taxon>Burkholderiales</taxon>
        <taxon>Comamonadaceae</taxon>
        <taxon>Variovorax</taxon>
    </lineage>
</organism>